<dbReference type="GO" id="GO:0016779">
    <property type="term" value="F:nucleotidyltransferase activity"/>
    <property type="evidence" value="ECO:0007669"/>
    <property type="project" value="InterPro"/>
</dbReference>
<dbReference type="RefSeq" id="WP_116097272.1">
    <property type="nucleotide sequence ID" value="NZ_QNVU01000007.1"/>
</dbReference>
<proteinExistence type="predicted"/>
<evidence type="ECO:0000313" key="2">
    <source>
        <dbReference type="EMBL" id="REC51687.1"/>
    </source>
</evidence>
<accession>A0A3D9BE66</accession>
<dbReference type="InterPro" id="IPR002934">
    <property type="entry name" value="Polymerase_NTP_transf_dom"/>
</dbReference>
<dbReference type="SUPFAM" id="SSF81301">
    <property type="entry name" value="Nucleotidyltransferase"/>
    <property type="match status" value="1"/>
</dbReference>
<gene>
    <name evidence="2" type="ORF">DRF68_05220</name>
</gene>
<dbReference type="AlphaFoldDB" id="A0A3D9BE66"/>
<evidence type="ECO:0000313" key="3">
    <source>
        <dbReference type="Proteomes" id="UP000256924"/>
    </source>
</evidence>
<dbReference type="Gene3D" id="3.30.460.10">
    <property type="entry name" value="Beta Polymerase, domain 2"/>
    <property type="match status" value="1"/>
</dbReference>
<feature type="domain" description="Polymerase nucleotidyl transferase" evidence="1">
    <location>
        <begin position="5"/>
        <end position="113"/>
    </location>
</feature>
<reference evidence="2 3" key="1">
    <citation type="journal article" date="2004" name="Emerg. Infect. Dis.">
        <title>Amoebae-resisting bacteria isolated from human nasal swabs by amoebal coculture.</title>
        <authorList>
            <person name="Greub G."/>
            <person name="La Scola B."/>
            <person name="Raoult D."/>
        </authorList>
    </citation>
    <scope>NUCLEOTIDE SEQUENCE [LARGE SCALE GENOMIC DNA]</scope>
    <source>
        <strain evidence="2 3">CCUG 51329</strain>
    </source>
</reference>
<dbReference type="EMBL" id="QNVU01000007">
    <property type="protein sequence ID" value="REC51687.1"/>
    <property type="molecule type" value="Genomic_DNA"/>
</dbReference>
<sequence>MEQALEEFINYWKAKKYVTGILLSGSYAVGLENENSDVDIRLVFTKKHKKSIKGVQLINGYKFSYLGRPLHTTLKKFSSDFLANNKFEIRIFSIGKILYDKQKSVDLLIETAKVYLQTPFVKRKMDKETIEINMYSIYCNKIFLESLPESSPFFSYHYYNFFKQTLKFYGSYLGYEYYIDSKIEKILTDTTYQKIYFWDKFPDQDFLIIWLDNLNKNERNSIILIYLYLSKKILNIDEKKFTMLWIE</sequence>
<evidence type="ECO:0000259" key="1">
    <source>
        <dbReference type="Pfam" id="PF01909"/>
    </source>
</evidence>
<comment type="caution">
    <text evidence="2">The sequence shown here is derived from an EMBL/GenBank/DDBJ whole genome shotgun (WGS) entry which is preliminary data.</text>
</comment>
<name>A0A3D9BE66_9FLAO</name>
<protein>
    <recommendedName>
        <fullName evidence="1">Polymerase nucleotidyl transferase domain-containing protein</fullName>
    </recommendedName>
</protein>
<dbReference type="Pfam" id="PF01909">
    <property type="entry name" value="NTP_transf_2"/>
    <property type="match status" value="1"/>
</dbReference>
<keyword evidence="3" id="KW-1185">Reference proteome</keyword>
<dbReference type="Proteomes" id="UP000256924">
    <property type="component" value="Unassembled WGS sequence"/>
</dbReference>
<organism evidence="2 3">
    <name type="scientific">Candidatus Chryseobacterium massiliense</name>
    <dbReference type="NCBI Taxonomy" id="204089"/>
    <lineage>
        <taxon>Bacteria</taxon>
        <taxon>Pseudomonadati</taxon>
        <taxon>Bacteroidota</taxon>
        <taxon>Flavobacteriia</taxon>
        <taxon>Flavobacteriales</taxon>
        <taxon>Weeksellaceae</taxon>
        <taxon>Chryseobacterium group</taxon>
        <taxon>Chryseobacterium</taxon>
    </lineage>
</organism>
<dbReference type="InterPro" id="IPR043519">
    <property type="entry name" value="NT_sf"/>
</dbReference>